<accession>A0A8J2J895</accession>
<evidence type="ECO:0000313" key="3">
    <source>
        <dbReference type="Proteomes" id="UP000708208"/>
    </source>
</evidence>
<dbReference type="Proteomes" id="UP000708208">
    <property type="component" value="Unassembled WGS sequence"/>
</dbReference>
<feature type="non-terminal residue" evidence="2">
    <location>
        <position position="90"/>
    </location>
</feature>
<proteinExistence type="predicted"/>
<keyword evidence="3" id="KW-1185">Reference proteome</keyword>
<dbReference type="EMBL" id="CAJVCH010037578">
    <property type="protein sequence ID" value="CAG7716308.1"/>
    <property type="molecule type" value="Genomic_DNA"/>
</dbReference>
<name>A0A8J2J895_9HEXA</name>
<feature type="region of interest" description="Disordered" evidence="1">
    <location>
        <begin position="1"/>
        <end position="34"/>
    </location>
</feature>
<protein>
    <submittedName>
        <fullName evidence="2">Uncharacterized protein</fullName>
    </submittedName>
</protein>
<feature type="compositionally biased region" description="Acidic residues" evidence="1">
    <location>
        <begin position="13"/>
        <end position="28"/>
    </location>
</feature>
<evidence type="ECO:0000256" key="1">
    <source>
        <dbReference type="SAM" id="MobiDB-lite"/>
    </source>
</evidence>
<dbReference type="AlphaFoldDB" id="A0A8J2J895"/>
<reference evidence="2" key="1">
    <citation type="submission" date="2021-06" db="EMBL/GenBank/DDBJ databases">
        <authorList>
            <person name="Hodson N. C."/>
            <person name="Mongue J. A."/>
            <person name="Jaron S. K."/>
        </authorList>
    </citation>
    <scope>NUCLEOTIDE SEQUENCE</scope>
</reference>
<organism evidence="2 3">
    <name type="scientific">Allacma fusca</name>
    <dbReference type="NCBI Taxonomy" id="39272"/>
    <lineage>
        <taxon>Eukaryota</taxon>
        <taxon>Metazoa</taxon>
        <taxon>Ecdysozoa</taxon>
        <taxon>Arthropoda</taxon>
        <taxon>Hexapoda</taxon>
        <taxon>Collembola</taxon>
        <taxon>Symphypleona</taxon>
        <taxon>Sminthuridae</taxon>
        <taxon>Allacma</taxon>
    </lineage>
</organism>
<evidence type="ECO:0000313" key="2">
    <source>
        <dbReference type="EMBL" id="CAG7716308.1"/>
    </source>
</evidence>
<gene>
    <name evidence="2" type="ORF">AFUS01_LOCUS5824</name>
</gene>
<sequence>MKTTTKKRFNVLDESDYGGEEDFQEEEASNTRVEVAGGQQDTMMDILLRLEKNSATHSASLASLEGTVKSSKLTLDNLSKDVKAIRDTIG</sequence>
<comment type="caution">
    <text evidence="2">The sequence shown here is derived from an EMBL/GenBank/DDBJ whole genome shotgun (WGS) entry which is preliminary data.</text>
</comment>